<feature type="domain" description="DUF1540" evidence="1">
    <location>
        <begin position="5"/>
        <end position="42"/>
    </location>
</feature>
<dbReference type="Proteomes" id="UP000191448">
    <property type="component" value="Unassembled WGS sequence"/>
</dbReference>
<evidence type="ECO:0000313" key="3">
    <source>
        <dbReference type="Proteomes" id="UP000191448"/>
    </source>
</evidence>
<dbReference type="EMBL" id="LTAY01000027">
    <property type="protein sequence ID" value="OPX48891.1"/>
    <property type="molecule type" value="Genomic_DNA"/>
</dbReference>
<dbReference type="OrthoDB" id="9792226at2"/>
<comment type="caution">
    <text evidence="2">The sequence shown here is derived from an EMBL/GenBank/DDBJ whole genome shotgun (WGS) entry which is preliminary data.</text>
</comment>
<feature type="domain" description="DUF1540" evidence="1">
    <location>
        <begin position="62"/>
        <end position="100"/>
    </location>
</feature>
<dbReference type="Pfam" id="PF07561">
    <property type="entry name" value="DUF1540"/>
    <property type="match status" value="2"/>
</dbReference>
<reference evidence="2 3" key="1">
    <citation type="submission" date="2016-02" db="EMBL/GenBank/DDBJ databases">
        <title>Genome sequence of Clostridium thermobutyricum DSM 4928.</title>
        <authorList>
            <person name="Poehlein A."/>
            <person name="Daniel R."/>
        </authorList>
    </citation>
    <scope>NUCLEOTIDE SEQUENCE [LARGE SCALE GENOMIC DNA]</scope>
    <source>
        <strain evidence="2 3">DSM 4928</strain>
    </source>
</reference>
<organism evidence="2 3">
    <name type="scientific">Clostridium thermobutyricum DSM 4928</name>
    <dbReference type="NCBI Taxonomy" id="1121339"/>
    <lineage>
        <taxon>Bacteria</taxon>
        <taxon>Bacillati</taxon>
        <taxon>Bacillota</taxon>
        <taxon>Clostridia</taxon>
        <taxon>Eubacteriales</taxon>
        <taxon>Clostridiaceae</taxon>
        <taxon>Clostridium</taxon>
    </lineage>
</organism>
<sequence>MTTLRCGVTDCNHNKQNCCCNIEITVGGQEAEIPSDTRCKNFDYKYEALRSDIRDINPNLYINCCVDKCIYNKAQMCTAKEIEVGNNLKSYESDTQCNTFVER</sequence>
<dbReference type="InterPro" id="IPR011437">
    <property type="entry name" value="DUF1540"/>
</dbReference>
<name>A0A1V4SWP2_9CLOT</name>
<proteinExistence type="predicted"/>
<accession>A0A1V4SWP2</accession>
<gene>
    <name evidence="2" type="ORF">CLTHE_10040</name>
</gene>
<evidence type="ECO:0000313" key="2">
    <source>
        <dbReference type="EMBL" id="OPX48891.1"/>
    </source>
</evidence>
<protein>
    <recommendedName>
        <fullName evidence="1">DUF1540 domain-containing protein</fullName>
    </recommendedName>
</protein>
<dbReference type="RefSeq" id="WP_080022285.1">
    <property type="nucleotide sequence ID" value="NZ_LTAY01000027.1"/>
</dbReference>
<dbReference type="AlphaFoldDB" id="A0A1V4SWP2"/>
<evidence type="ECO:0000259" key="1">
    <source>
        <dbReference type="Pfam" id="PF07561"/>
    </source>
</evidence>